<feature type="DNA-binding region" description="H-T-H motif" evidence="2">
    <location>
        <begin position="48"/>
        <end position="67"/>
    </location>
</feature>
<dbReference type="GO" id="GO:0000976">
    <property type="term" value="F:transcription cis-regulatory region binding"/>
    <property type="evidence" value="ECO:0007669"/>
    <property type="project" value="TreeGrafter"/>
</dbReference>
<dbReference type="PRINTS" id="PR00455">
    <property type="entry name" value="HTHTETR"/>
</dbReference>
<protein>
    <submittedName>
        <fullName evidence="5">TetR/AcrR family transcriptional regulator</fullName>
    </submittedName>
</protein>
<evidence type="ECO:0000313" key="5">
    <source>
        <dbReference type="EMBL" id="NDJ91363.1"/>
    </source>
</evidence>
<evidence type="ECO:0000256" key="2">
    <source>
        <dbReference type="PROSITE-ProRule" id="PRU00335"/>
    </source>
</evidence>
<dbReference type="PANTHER" id="PTHR30055:SF153">
    <property type="entry name" value="HTH-TYPE TRANSCRIPTIONAL REPRESSOR RV3405C"/>
    <property type="match status" value="1"/>
</dbReference>
<evidence type="ECO:0000256" key="1">
    <source>
        <dbReference type="ARBA" id="ARBA00023125"/>
    </source>
</evidence>
<dbReference type="EMBL" id="JAACYR010000089">
    <property type="protein sequence ID" value="NDJ91363.1"/>
    <property type="molecule type" value="Genomic_DNA"/>
</dbReference>
<dbReference type="Gene3D" id="1.10.357.10">
    <property type="entry name" value="Tetracycline Repressor, domain 2"/>
    <property type="match status" value="1"/>
</dbReference>
<gene>
    <name evidence="5" type="ORF">GWR20_19820</name>
</gene>
<feature type="domain" description="HTH tetR-type" evidence="4">
    <location>
        <begin position="25"/>
        <end position="85"/>
    </location>
</feature>
<accession>A0A7K3LGA4</accession>
<keyword evidence="1 2" id="KW-0238">DNA-binding</keyword>
<dbReference type="InterPro" id="IPR001647">
    <property type="entry name" value="HTH_TetR"/>
</dbReference>
<reference evidence="5 6" key="1">
    <citation type="submission" date="2020-01" db="EMBL/GenBank/DDBJ databases">
        <authorList>
            <person name="Sanchez-Estrada R."/>
            <person name="Gonzalez-Y-Merchand J.A."/>
            <person name="Rivera-Gutierrez S."/>
        </authorList>
    </citation>
    <scope>NUCLEOTIDE SEQUENCE [LARGE SCALE GENOMIC DNA]</scope>
    <source>
        <strain evidence="5 6">CST 7247</strain>
    </source>
</reference>
<dbReference type="SUPFAM" id="SSF46689">
    <property type="entry name" value="Homeodomain-like"/>
    <property type="match status" value="1"/>
</dbReference>
<evidence type="ECO:0000256" key="3">
    <source>
        <dbReference type="SAM" id="MobiDB-lite"/>
    </source>
</evidence>
<dbReference type="RefSeq" id="WP_162113042.1">
    <property type="nucleotide sequence ID" value="NZ_JAACYR010000089.1"/>
</dbReference>
<dbReference type="InterPro" id="IPR036271">
    <property type="entry name" value="Tet_transcr_reg_TetR-rel_C_sf"/>
</dbReference>
<feature type="compositionally biased region" description="Low complexity" evidence="3">
    <location>
        <begin position="218"/>
        <end position="231"/>
    </location>
</feature>
<evidence type="ECO:0000259" key="4">
    <source>
        <dbReference type="PROSITE" id="PS50977"/>
    </source>
</evidence>
<dbReference type="Proteomes" id="UP000466523">
    <property type="component" value="Unassembled WGS sequence"/>
</dbReference>
<evidence type="ECO:0000313" key="6">
    <source>
        <dbReference type="Proteomes" id="UP000466523"/>
    </source>
</evidence>
<dbReference type="Pfam" id="PF00440">
    <property type="entry name" value="TetR_N"/>
    <property type="match status" value="1"/>
</dbReference>
<dbReference type="InterPro" id="IPR050109">
    <property type="entry name" value="HTH-type_TetR-like_transc_reg"/>
</dbReference>
<dbReference type="SUPFAM" id="SSF48498">
    <property type="entry name" value="Tetracyclin repressor-like, C-terminal domain"/>
    <property type="match status" value="1"/>
</dbReference>
<name>A0A7K3LGA4_9MYCO</name>
<dbReference type="GO" id="GO:0003700">
    <property type="term" value="F:DNA-binding transcription factor activity"/>
    <property type="evidence" value="ECO:0007669"/>
    <property type="project" value="TreeGrafter"/>
</dbReference>
<proteinExistence type="predicted"/>
<dbReference type="InterPro" id="IPR009057">
    <property type="entry name" value="Homeodomain-like_sf"/>
</dbReference>
<feature type="region of interest" description="Disordered" evidence="3">
    <location>
        <begin position="1"/>
        <end position="25"/>
    </location>
</feature>
<dbReference type="AlphaFoldDB" id="A0A7K3LGA4"/>
<dbReference type="PROSITE" id="PS50977">
    <property type="entry name" value="HTH_TETR_2"/>
    <property type="match status" value="1"/>
</dbReference>
<dbReference type="PANTHER" id="PTHR30055">
    <property type="entry name" value="HTH-TYPE TRANSCRIPTIONAL REGULATOR RUTR"/>
    <property type="match status" value="1"/>
</dbReference>
<feature type="region of interest" description="Disordered" evidence="3">
    <location>
        <begin position="208"/>
        <end position="231"/>
    </location>
</feature>
<organism evidence="5 6">
    <name type="scientific">Mycolicibacter kumamotonensis</name>
    <dbReference type="NCBI Taxonomy" id="354243"/>
    <lineage>
        <taxon>Bacteria</taxon>
        <taxon>Bacillati</taxon>
        <taxon>Actinomycetota</taxon>
        <taxon>Actinomycetes</taxon>
        <taxon>Mycobacteriales</taxon>
        <taxon>Mycobacteriaceae</taxon>
        <taxon>Mycolicibacter</taxon>
    </lineage>
</organism>
<sequence length="231" mass="24956">MAGVERQHGGRRGTRWGADTPSSDEEARERLLDAADACYARRGVARTRIDHIAQVAGVHRTTVYCYFPTKNALVSASFVRSARSILTASKAYFCTDEPFLEQLVKATMDSLRATRTSPTMGLLLGASESAGLTVHAATASEEWHTLARETLGPALTQAVADGHVRADAPVEAILRWIWRVAFSLATEPGAPEDGGDEGVLRTFLVTSVAAPPPESPRRAVATVTTSRRNRR</sequence>
<comment type="caution">
    <text evidence="5">The sequence shown here is derived from an EMBL/GenBank/DDBJ whole genome shotgun (WGS) entry which is preliminary data.</text>
</comment>